<dbReference type="InterPro" id="IPR011009">
    <property type="entry name" value="Kinase-like_dom_sf"/>
</dbReference>
<dbReference type="SUPFAM" id="SSF56112">
    <property type="entry name" value="Protein kinase-like (PK-like)"/>
    <property type="match status" value="1"/>
</dbReference>
<dbReference type="InterPro" id="IPR002575">
    <property type="entry name" value="Aminoglycoside_PTrfase"/>
</dbReference>
<dbReference type="Pfam" id="PF01636">
    <property type="entry name" value="APH"/>
    <property type="match status" value="1"/>
</dbReference>
<dbReference type="Gene3D" id="3.90.1200.10">
    <property type="match status" value="1"/>
</dbReference>
<dbReference type="EMBL" id="CAJMXA010001814">
    <property type="protein sequence ID" value="CAE6470621.1"/>
    <property type="molecule type" value="Genomic_DNA"/>
</dbReference>
<gene>
    <name evidence="2" type="ORF">RDB_LOCUS73708</name>
</gene>
<sequence length="194" mass="22090">MRTIASNIGSALGDFLGRLHRWSASPERRQPFLHPHRRESLFGIFCNLTARSAIKFGLNEEWLAEILAEELRKSATDDQVLAMGDFSLNNILVHQPPDHGKLRIYVVDWELCRPACPESDLSEIIGSWLSFAHYHRIDNEFPFLPSLYKAYREHYVPDRTRIALRAGLHTMGPGTATLWVNAGGDEAHKQITML</sequence>
<name>A0A8H3C2W0_9AGAM</name>
<comment type="caution">
    <text evidence="2">The sequence shown here is derived from an EMBL/GenBank/DDBJ whole genome shotgun (WGS) entry which is preliminary data.</text>
</comment>
<proteinExistence type="predicted"/>
<accession>A0A8H3C2W0</accession>
<dbReference type="Proteomes" id="UP000663853">
    <property type="component" value="Unassembled WGS sequence"/>
</dbReference>
<feature type="non-terminal residue" evidence="2">
    <location>
        <position position="1"/>
    </location>
</feature>
<evidence type="ECO:0000313" key="2">
    <source>
        <dbReference type="EMBL" id="CAE6470621.1"/>
    </source>
</evidence>
<evidence type="ECO:0000259" key="1">
    <source>
        <dbReference type="Pfam" id="PF01636"/>
    </source>
</evidence>
<reference evidence="2" key="1">
    <citation type="submission" date="2021-01" db="EMBL/GenBank/DDBJ databases">
        <authorList>
            <person name="Kaushik A."/>
        </authorList>
    </citation>
    <scope>NUCLEOTIDE SEQUENCE</scope>
    <source>
        <strain evidence="2">AG6-10EEA</strain>
    </source>
</reference>
<organism evidence="2 3">
    <name type="scientific">Rhizoctonia solani</name>
    <dbReference type="NCBI Taxonomy" id="456999"/>
    <lineage>
        <taxon>Eukaryota</taxon>
        <taxon>Fungi</taxon>
        <taxon>Dikarya</taxon>
        <taxon>Basidiomycota</taxon>
        <taxon>Agaricomycotina</taxon>
        <taxon>Agaricomycetes</taxon>
        <taxon>Cantharellales</taxon>
        <taxon>Ceratobasidiaceae</taxon>
        <taxon>Rhizoctonia</taxon>
    </lineage>
</organism>
<protein>
    <recommendedName>
        <fullName evidence="1">Aminoglycoside phosphotransferase domain-containing protein</fullName>
    </recommendedName>
</protein>
<evidence type="ECO:0000313" key="3">
    <source>
        <dbReference type="Proteomes" id="UP000663853"/>
    </source>
</evidence>
<dbReference type="AlphaFoldDB" id="A0A8H3C2W0"/>
<feature type="domain" description="Aminoglycoside phosphotransferase" evidence="1">
    <location>
        <begin position="6"/>
        <end position="163"/>
    </location>
</feature>